<dbReference type="Gene3D" id="1.10.4100.10">
    <property type="entry name" value="2-methylcitrate dehydratase PrpD"/>
    <property type="match status" value="1"/>
</dbReference>
<dbReference type="InterPro" id="IPR036148">
    <property type="entry name" value="MmgE/PrpD_sf"/>
</dbReference>
<protein>
    <submittedName>
        <fullName evidence="4">MmgE/PrpD family protein</fullName>
    </submittedName>
</protein>
<dbReference type="InterPro" id="IPR045337">
    <property type="entry name" value="MmgE_PrpD_C"/>
</dbReference>
<dbReference type="Gene3D" id="3.30.1330.120">
    <property type="entry name" value="2-methylcitrate dehydratase PrpD"/>
    <property type="match status" value="1"/>
</dbReference>
<organism evidence="4 5">
    <name type="scientific">Streptomyces ovatisporus</name>
    <dbReference type="NCBI Taxonomy" id="1128682"/>
    <lineage>
        <taxon>Bacteria</taxon>
        <taxon>Bacillati</taxon>
        <taxon>Actinomycetota</taxon>
        <taxon>Actinomycetes</taxon>
        <taxon>Kitasatosporales</taxon>
        <taxon>Streptomycetaceae</taxon>
        <taxon>Streptomyces</taxon>
    </lineage>
</organism>
<sequence length="404" mass="40964">MAAGTDPVIAELADWAAALEPDDADREVASTALVDTVAVTLAAAGDPVVELTKDLPEPLRWAAVGHVLDFDDVHLPSTSHISVVCVSATLAAGGGARAYLAGAGVMARLGTALGWSHYTSGWHATCTAGAPAAAVAAGVSLGLDADGLRRAMALAVPAAGGVQRAFGTSGKCLQVGFATEAGVRAASLAAAGASADPAALDQWFELVGGRTEPDLSGPALPQKPAVKLHPCCYAMQRPISAVRTLPADGLDPASVERIVVTTPEAGMQPLIHHFPRTGLEAKFSMEYAVATALLDGFPGPADFTDTAAARPAVRRLLDRTEVRTTSGGGDDLMAGETGILLELADGTRAETALDLPRGHPGRPATDAELAAKVASCVGEERAGEIAGLTWSAAPGVLRAAFPGR</sequence>
<dbReference type="RefSeq" id="WP_386447315.1">
    <property type="nucleotide sequence ID" value="NZ_JBHSFH010000006.1"/>
</dbReference>
<dbReference type="EMBL" id="JBHSFH010000006">
    <property type="protein sequence ID" value="MFC4495108.1"/>
    <property type="molecule type" value="Genomic_DNA"/>
</dbReference>
<name>A0ABV9A963_9ACTN</name>
<dbReference type="InterPro" id="IPR042183">
    <property type="entry name" value="MmgE/PrpD_sf_1"/>
</dbReference>
<keyword evidence="5" id="KW-1185">Reference proteome</keyword>
<evidence type="ECO:0000259" key="2">
    <source>
        <dbReference type="Pfam" id="PF03972"/>
    </source>
</evidence>
<dbReference type="SUPFAM" id="SSF103378">
    <property type="entry name" value="2-methylcitrate dehydratase PrpD"/>
    <property type="match status" value="1"/>
</dbReference>
<dbReference type="PANTHER" id="PTHR16943">
    <property type="entry name" value="2-METHYLCITRATE DEHYDRATASE-RELATED"/>
    <property type="match status" value="1"/>
</dbReference>
<dbReference type="InterPro" id="IPR045336">
    <property type="entry name" value="MmgE_PrpD_N"/>
</dbReference>
<dbReference type="PANTHER" id="PTHR16943:SF8">
    <property type="entry name" value="2-METHYLCITRATE DEHYDRATASE"/>
    <property type="match status" value="1"/>
</dbReference>
<feature type="domain" description="MmgE/PrpD N-terminal" evidence="2">
    <location>
        <begin position="62"/>
        <end position="201"/>
    </location>
</feature>
<gene>
    <name evidence="4" type="ORF">ACFPA8_13305</name>
</gene>
<accession>A0ABV9A963</accession>
<dbReference type="Proteomes" id="UP001595997">
    <property type="component" value="Unassembled WGS sequence"/>
</dbReference>
<feature type="domain" description="MmgE/PrpD C-terminal" evidence="3">
    <location>
        <begin position="229"/>
        <end position="378"/>
    </location>
</feature>
<dbReference type="InterPro" id="IPR042188">
    <property type="entry name" value="MmgE/PrpD_sf_2"/>
</dbReference>
<dbReference type="Pfam" id="PF03972">
    <property type="entry name" value="MmgE_PrpD_N"/>
    <property type="match status" value="1"/>
</dbReference>
<evidence type="ECO:0000313" key="4">
    <source>
        <dbReference type="EMBL" id="MFC4495108.1"/>
    </source>
</evidence>
<evidence type="ECO:0000259" key="3">
    <source>
        <dbReference type="Pfam" id="PF19305"/>
    </source>
</evidence>
<comment type="similarity">
    <text evidence="1">Belongs to the PrpD family.</text>
</comment>
<reference evidence="5" key="1">
    <citation type="journal article" date="2019" name="Int. J. Syst. Evol. Microbiol.">
        <title>The Global Catalogue of Microorganisms (GCM) 10K type strain sequencing project: providing services to taxonomists for standard genome sequencing and annotation.</title>
        <authorList>
            <consortium name="The Broad Institute Genomics Platform"/>
            <consortium name="The Broad Institute Genome Sequencing Center for Infectious Disease"/>
            <person name="Wu L."/>
            <person name="Ma J."/>
        </authorList>
    </citation>
    <scope>NUCLEOTIDE SEQUENCE [LARGE SCALE GENOMIC DNA]</scope>
    <source>
        <strain evidence="5">CGMCC 4.7357</strain>
    </source>
</reference>
<evidence type="ECO:0000313" key="5">
    <source>
        <dbReference type="Proteomes" id="UP001595997"/>
    </source>
</evidence>
<evidence type="ECO:0000256" key="1">
    <source>
        <dbReference type="ARBA" id="ARBA00006174"/>
    </source>
</evidence>
<proteinExistence type="inferred from homology"/>
<dbReference type="Pfam" id="PF19305">
    <property type="entry name" value="MmgE_PrpD_C"/>
    <property type="match status" value="1"/>
</dbReference>
<dbReference type="InterPro" id="IPR005656">
    <property type="entry name" value="MmgE_PrpD"/>
</dbReference>
<comment type="caution">
    <text evidence="4">The sequence shown here is derived from an EMBL/GenBank/DDBJ whole genome shotgun (WGS) entry which is preliminary data.</text>
</comment>